<comment type="caution">
    <text evidence="1">The sequence shown here is derived from an EMBL/GenBank/DDBJ whole genome shotgun (WGS) entry which is preliminary data.</text>
</comment>
<organism evidence="1 2">
    <name type="scientific">Ilyodon furcidens</name>
    <name type="common">goldbreast splitfin</name>
    <dbReference type="NCBI Taxonomy" id="33524"/>
    <lineage>
        <taxon>Eukaryota</taxon>
        <taxon>Metazoa</taxon>
        <taxon>Chordata</taxon>
        <taxon>Craniata</taxon>
        <taxon>Vertebrata</taxon>
        <taxon>Euteleostomi</taxon>
        <taxon>Actinopterygii</taxon>
        <taxon>Neopterygii</taxon>
        <taxon>Teleostei</taxon>
        <taxon>Neoteleostei</taxon>
        <taxon>Acanthomorphata</taxon>
        <taxon>Ovalentaria</taxon>
        <taxon>Atherinomorphae</taxon>
        <taxon>Cyprinodontiformes</taxon>
        <taxon>Goodeidae</taxon>
        <taxon>Ilyodon</taxon>
    </lineage>
</organism>
<dbReference type="EMBL" id="JAHRIQ010112758">
    <property type="protein sequence ID" value="MEQ2257719.1"/>
    <property type="molecule type" value="Genomic_DNA"/>
</dbReference>
<evidence type="ECO:0000313" key="2">
    <source>
        <dbReference type="Proteomes" id="UP001482620"/>
    </source>
</evidence>
<keyword evidence="2" id="KW-1185">Reference proteome</keyword>
<evidence type="ECO:0000313" key="1">
    <source>
        <dbReference type="EMBL" id="MEQ2257719.1"/>
    </source>
</evidence>
<proteinExistence type="predicted"/>
<name>A0ABV0VKD1_9TELE</name>
<gene>
    <name evidence="1" type="ORF">ILYODFUR_037648</name>
</gene>
<protein>
    <submittedName>
        <fullName evidence="1">Uncharacterized protein</fullName>
    </submittedName>
</protein>
<dbReference type="Proteomes" id="UP001482620">
    <property type="component" value="Unassembled WGS sequence"/>
</dbReference>
<sequence>MQLFPPAVVHPLAWTVIILSVELHQIKILKWVFVGNSELRMNHVAFLPISNFLQFYCMPSRLQSSSGVVGGKPLLSHEEVFLLIYSMRLRQRPSIKFNNRSS</sequence>
<accession>A0ABV0VKD1</accession>
<reference evidence="1 2" key="1">
    <citation type="submission" date="2021-06" db="EMBL/GenBank/DDBJ databases">
        <authorList>
            <person name="Palmer J.M."/>
        </authorList>
    </citation>
    <scope>NUCLEOTIDE SEQUENCE [LARGE SCALE GENOMIC DNA]</scope>
    <source>
        <strain evidence="2">if_2019</strain>
        <tissue evidence="1">Muscle</tissue>
    </source>
</reference>